<comment type="subcellular location">
    <subcellularLocation>
        <location evidence="1">Cell inner membrane</location>
        <topology evidence="1">Multi-pass membrane protein</topology>
    </subcellularLocation>
</comment>
<feature type="transmembrane region" description="Helical" evidence="10">
    <location>
        <begin position="330"/>
        <end position="357"/>
    </location>
</feature>
<dbReference type="NCBIfam" id="TIGR00797">
    <property type="entry name" value="matE"/>
    <property type="match status" value="1"/>
</dbReference>
<dbReference type="AlphaFoldDB" id="A0A8J3GJ93"/>
<dbReference type="InterPro" id="IPR002528">
    <property type="entry name" value="MATE_fam"/>
</dbReference>
<evidence type="ECO:0000256" key="3">
    <source>
        <dbReference type="ARBA" id="ARBA00022449"/>
    </source>
</evidence>
<feature type="transmembrane region" description="Helical" evidence="10">
    <location>
        <begin position="249"/>
        <end position="278"/>
    </location>
</feature>
<keyword evidence="8 10" id="KW-0472">Membrane</keyword>
<protein>
    <recommendedName>
        <fullName evidence="9">Multidrug-efflux transporter</fullName>
    </recommendedName>
</protein>
<organism evidence="11 12">
    <name type="scientific">Tianweitania populi</name>
    <dbReference type="NCBI Taxonomy" id="1607949"/>
    <lineage>
        <taxon>Bacteria</taxon>
        <taxon>Pseudomonadati</taxon>
        <taxon>Pseudomonadota</taxon>
        <taxon>Alphaproteobacteria</taxon>
        <taxon>Hyphomicrobiales</taxon>
        <taxon>Phyllobacteriaceae</taxon>
        <taxon>Tianweitania</taxon>
    </lineage>
</organism>
<keyword evidence="3" id="KW-0050">Antiport</keyword>
<dbReference type="Proteomes" id="UP000630142">
    <property type="component" value="Unassembled WGS sequence"/>
</dbReference>
<dbReference type="Pfam" id="PF01554">
    <property type="entry name" value="MatE"/>
    <property type="match status" value="2"/>
</dbReference>
<dbReference type="GO" id="GO:0042910">
    <property type="term" value="F:xenobiotic transmembrane transporter activity"/>
    <property type="evidence" value="ECO:0007669"/>
    <property type="project" value="InterPro"/>
</dbReference>
<sequence>MTSLALPAQSRSSLWRTEVLAMVALAWPMVLTNLGQVAMTTTDVIILGRLGPDAIAAAALGTSLYYLPMIFGLGLVTATSPMAARELGRNRFAVRETRRTIRQGLWIAALYSIPAWIFLWNAESIFLWMGQSAKLAADAGSYVRALQWATLPFHAYLVLRSFISALERPGWALVVVAGAVLFNALANWLLVFGHFGFPAWGLSGSGIATALSSAMMFIGLALIIAFKRPFRRYHIFGRFWRPDWPRFKALLKLGLPIAAILTFEVSIFNAAAFLMGLIGTTSLAAHAIAIQIASVTFMIPMGLGQAATVRVGLSLGAEDKQGITRSGWTAFALGIGFMTLAAFVMIVFPRLLIGAFINLSDPANAPVVDLAIVFLAVAGLFQIVDGAQAVASGMLRGLQDTTVPMIYAAIGYWGIGLPLGALLAFHFGMGGLGIWIGLFAGLAIVAALLVYRWTRRDSFKPAPLPEDMMSAVH</sequence>
<evidence type="ECO:0000256" key="8">
    <source>
        <dbReference type="ARBA" id="ARBA00023136"/>
    </source>
</evidence>
<reference evidence="11" key="1">
    <citation type="journal article" date="2014" name="Int. J. Syst. Evol. Microbiol.">
        <title>Complete genome sequence of Corynebacterium casei LMG S-19264T (=DSM 44701T), isolated from a smear-ripened cheese.</title>
        <authorList>
            <consortium name="US DOE Joint Genome Institute (JGI-PGF)"/>
            <person name="Walter F."/>
            <person name="Albersmeier A."/>
            <person name="Kalinowski J."/>
            <person name="Ruckert C."/>
        </authorList>
    </citation>
    <scope>NUCLEOTIDE SEQUENCE</scope>
    <source>
        <strain evidence="11">KCTC 42249</strain>
    </source>
</reference>
<proteinExistence type="predicted"/>
<keyword evidence="6 10" id="KW-1133">Transmembrane helix</keyword>
<dbReference type="GO" id="GO:0006811">
    <property type="term" value="P:monoatomic ion transport"/>
    <property type="evidence" value="ECO:0007669"/>
    <property type="project" value="UniProtKB-KW"/>
</dbReference>
<dbReference type="InterPro" id="IPR050222">
    <property type="entry name" value="MATE_MdtK"/>
</dbReference>
<keyword evidence="5 10" id="KW-0812">Transmembrane</keyword>
<evidence type="ECO:0000313" key="12">
    <source>
        <dbReference type="Proteomes" id="UP000630142"/>
    </source>
</evidence>
<evidence type="ECO:0000256" key="5">
    <source>
        <dbReference type="ARBA" id="ARBA00022692"/>
    </source>
</evidence>
<feature type="transmembrane region" description="Helical" evidence="10">
    <location>
        <begin position="105"/>
        <end position="129"/>
    </location>
</feature>
<keyword evidence="2" id="KW-0813">Transport</keyword>
<feature type="transmembrane region" description="Helical" evidence="10">
    <location>
        <begin position="207"/>
        <end position="228"/>
    </location>
</feature>
<feature type="transmembrane region" description="Helical" evidence="10">
    <location>
        <begin position="171"/>
        <end position="195"/>
    </location>
</feature>
<dbReference type="PIRSF" id="PIRSF006603">
    <property type="entry name" value="DinF"/>
    <property type="match status" value="1"/>
</dbReference>
<comment type="caution">
    <text evidence="11">The sequence shown here is derived from an EMBL/GenBank/DDBJ whole genome shotgun (WGS) entry which is preliminary data.</text>
</comment>
<keyword evidence="12" id="KW-1185">Reference proteome</keyword>
<name>A0A8J3GJ93_9HYPH</name>
<evidence type="ECO:0000256" key="2">
    <source>
        <dbReference type="ARBA" id="ARBA00022448"/>
    </source>
</evidence>
<evidence type="ECO:0000256" key="7">
    <source>
        <dbReference type="ARBA" id="ARBA00023065"/>
    </source>
</evidence>
<dbReference type="InterPro" id="IPR048279">
    <property type="entry name" value="MdtK-like"/>
</dbReference>
<dbReference type="RefSeq" id="WP_189502741.1">
    <property type="nucleotide sequence ID" value="NZ_BMZQ01000001.1"/>
</dbReference>
<keyword evidence="4" id="KW-1003">Cell membrane</keyword>
<dbReference type="GO" id="GO:0015297">
    <property type="term" value="F:antiporter activity"/>
    <property type="evidence" value="ECO:0007669"/>
    <property type="project" value="UniProtKB-KW"/>
</dbReference>
<feature type="transmembrane region" description="Helical" evidence="10">
    <location>
        <begin position="405"/>
        <end position="426"/>
    </location>
</feature>
<feature type="transmembrane region" description="Helical" evidence="10">
    <location>
        <begin position="432"/>
        <end position="451"/>
    </location>
</feature>
<dbReference type="GO" id="GO:0005886">
    <property type="term" value="C:plasma membrane"/>
    <property type="evidence" value="ECO:0007669"/>
    <property type="project" value="UniProtKB-SubCell"/>
</dbReference>
<evidence type="ECO:0000256" key="6">
    <source>
        <dbReference type="ARBA" id="ARBA00022989"/>
    </source>
</evidence>
<evidence type="ECO:0000313" key="11">
    <source>
        <dbReference type="EMBL" id="GHD11203.1"/>
    </source>
</evidence>
<accession>A0A8J3GJ93</accession>
<feature type="transmembrane region" description="Helical" evidence="10">
    <location>
        <begin position="363"/>
        <end position="384"/>
    </location>
</feature>
<gene>
    <name evidence="11" type="ORF">GCM10016234_14090</name>
</gene>
<feature type="transmembrane region" description="Helical" evidence="10">
    <location>
        <begin position="19"/>
        <end position="39"/>
    </location>
</feature>
<feature type="transmembrane region" description="Helical" evidence="10">
    <location>
        <begin position="284"/>
        <end position="309"/>
    </location>
</feature>
<evidence type="ECO:0000256" key="4">
    <source>
        <dbReference type="ARBA" id="ARBA00022475"/>
    </source>
</evidence>
<evidence type="ECO:0000256" key="9">
    <source>
        <dbReference type="ARBA" id="ARBA00031636"/>
    </source>
</evidence>
<feature type="transmembrane region" description="Helical" evidence="10">
    <location>
        <begin position="65"/>
        <end position="84"/>
    </location>
</feature>
<evidence type="ECO:0000256" key="10">
    <source>
        <dbReference type="SAM" id="Phobius"/>
    </source>
</evidence>
<reference evidence="11" key="2">
    <citation type="submission" date="2020-09" db="EMBL/GenBank/DDBJ databases">
        <authorList>
            <person name="Sun Q."/>
            <person name="Kim S."/>
        </authorList>
    </citation>
    <scope>NUCLEOTIDE SEQUENCE</scope>
    <source>
        <strain evidence="11">KCTC 42249</strain>
    </source>
</reference>
<feature type="transmembrane region" description="Helical" evidence="10">
    <location>
        <begin position="141"/>
        <end position="159"/>
    </location>
</feature>
<evidence type="ECO:0000256" key="1">
    <source>
        <dbReference type="ARBA" id="ARBA00004429"/>
    </source>
</evidence>
<dbReference type="PANTHER" id="PTHR43298:SF2">
    <property type="entry name" value="FMN_FAD EXPORTER YEEO-RELATED"/>
    <property type="match status" value="1"/>
</dbReference>
<dbReference type="CDD" id="cd13131">
    <property type="entry name" value="MATE_NorM_like"/>
    <property type="match status" value="1"/>
</dbReference>
<keyword evidence="7" id="KW-0406">Ion transport</keyword>
<dbReference type="PANTHER" id="PTHR43298">
    <property type="entry name" value="MULTIDRUG RESISTANCE PROTEIN NORM-RELATED"/>
    <property type="match status" value="1"/>
</dbReference>
<dbReference type="EMBL" id="BMZQ01000001">
    <property type="protein sequence ID" value="GHD11203.1"/>
    <property type="molecule type" value="Genomic_DNA"/>
</dbReference>